<dbReference type="AlphaFoldDB" id="A0A1X1QZJ2"/>
<organism evidence="10 11">
    <name type="scientific">Mycolicibacterium fallax</name>
    <name type="common">Mycobacterium fallax</name>
    <dbReference type="NCBI Taxonomy" id="1793"/>
    <lineage>
        <taxon>Bacteria</taxon>
        <taxon>Bacillati</taxon>
        <taxon>Actinomycetota</taxon>
        <taxon>Actinomycetes</taxon>
        <taxon>Mycobacteriales</taxon>
        <taxon>Mycobacteriaceae</taxon>
        <taxon>Mycolicibacterium</taxon>
    </lineage>
</organism>
<dbReference type="Pfam" id="PF06826">
    <property type="entry name" value="Asp-Al_Ex"/>
    <property type="match status" value="2"/>
</dbReference>
<evidence type="ECO:0000256" key="2">
    <source>
        <dbReference type="ARBA" id="ARBA00009854"/>
    </source>
</evidence>
<feature type="transmembrane region" description="Helical" evidence="8">
    <location>
        <begin position="20"/>
        <end position="41"/>
    </location>
</feature>
<dbReference type="NCBIfam" id="TIGR01625">
    <property type="entry name" value="YidE_YbjL_dupl"/>
    <property type="match status" value="1"/>
</dbReference>
<keyword evidence="3" id="KW-0813">Transport</keyword>
<dbReference type="Gene3D" id="3.30.70.1450">
    <property type="entry name" value="Regulator of K+ conductance, C-terminal domain"/>
    <property type="match status" value="1"/>
</dbReference>
<dbReference type="InterPro" id="IPR006512">
    <property type="entry name" value="YidE_YbjL"/>
</dbReference>
<reference evidence="10 11" key="1">
    <citation type="submission" date="2016-01" db="EMBL/GenBank/DDBJ databases">
        <title>The new phylogeny of the genus Mycobacterium.</title>
        <authorList>
            <person name="Tarcisio F."/>
            <person name="Conor M."/>
            <person name="Antonella G."/>
            <person name="Elisabetta G."/>
            <person name="Giulia F.S."/>
            <person name="Sara T."/>
            <person name="Anna F."/>
            <person name="Clotilde B."/>
            <person name="Roberto B."/>
            <person name="Veronica D.S."/>
            <person name="Fabio R."/>
            <person name="Monica P."/>
            <person name="Olivier J."/>
            <person name="Enrico T."/>
            <person name="Nicola S."/>
        </authorList>
    </citation>
    <scope>NUCLEOTIDE SEQUENCE [LARGE SCALE GENOMIC DNA]</scope>
    <source>
        <strain evidence="10 11">DSM 44179</strain>
    </source>
</reference>
<dbReference type="InterPro" id="IPR050144">
    <property type="entry name" value="AAE_transporter"/>
</dbReference>
<proteinExistence type="inferred from homology"/>
<evidence type="ECO:0000256" key="8">
    <source>
        <dbReference type="SAM" id="Phobius"/>
    </source>
</evidence>
<keyword evidence="6 8" id="KW-1133">Transmembrane helix</keyword>
<feature type="domain" description="RCK C-terminal" evidence="9">
    <location>
        <begin position="236"/>
        <end position="320"/>
    </location>
</feature>
<dbReference type="GO" id="GO:0005886">
    <property type="term" value="C:plasma membrane"/>
    <property type="evidence" value="ECO:0007669"/>
    <property type="project" value="UniProtKB-SubCell"/>
</dbReference>
<keyword evidence="11" id="KW-1185">Reference proteome</keyword>
<comment type="similarity">
    <text evidence="2">Belongs to the AAE transporter (TC 2.A.81) family.</text>
</comment>
<dbReference type="PROSITE" id="PS51202">
    <property type="entry name" value="RCK_C"/>
    <property type="match status" value="1"/>
</dbReference>
<comment type="caution">
    <text evidence="10">The sequence shown here is derived from an EMBL/GenBank/DDBJ whole genome shotgun (WGS) entry which is preliminary data.</text>
</comment>
<evidence type="ECO:0000256" key="1">
    <source>
        <dbReference type="ARBA" id="ARBA00004651"/>
    </source>
</evidence>
<feature type="transmembrane region" description="Helical" evidence="8">
    <location>
        <begin position="48"/>
        <end position="69"/>
    </location>
</feature>
<evidence type="ECO:0000256" key="5">
    <source>
        <dbReference type="ARBA" id="ARBA00022692"/>
    </source>
</evidence>
<sequence length="506" mass="51070">MLGAGLGALSIRGVALGTAGILFVALGVAAWGAHLGITIAIPENVGSFGLALFAFATGVISGPGFFAAIRTAWPLMLAVAAVIFAAAAATLGAGRLFGLDQQAIAGVFAGSQTNTPALAAVGGGAEATVGYACAYLFGVLAMLAAAALALKRAPTDTDAPQPLVGVTIRVDRDGPLPALEVRRQVGEHIKLVRVCRAGHSTVEAVAPDTVLGLGDLVSVIGTDDGVDAVVAVLGHRSDHDLTSDRSELDFRRITLSNPRYAGRTVAGLRLVARYGATVSRVRRGDVDLVSTPDLRLQLGDRLRVVSPPEHMDAVTALLGDSSRGLTTLAPLALGGGLALGLAIGLIPIPLPGGLTVSIGAAAGTLLVGLVMGRIRRIGPVLTTMPVVSATVLAEIGLMVFLAYAGCKAGSMIGVAFGSGEVVKLVAVGAVASTVVAGGGYALTRWAFRLGGVRSAGVLGGLQTQPAILGFANERTGYDARVPLGYALVYPAAMIIKVIAAQVLVLL</sequence>
<feature type="transmembrane region" description="Helical" evidence="8">
    <location>
        <begin position="386"/>
        <end position="404"/>
    </location>
</feature>
<dbReference type="SUPFAM" id="SSF116726">
    <property type="entry name" value="TrkA C-terminal domain-like"/>
    <property type="match status" value="1"/>
</dbReference>
<dbReference type="InterPro" id="IPR006037">
    <property type="entry name" value="RCK_C"/>
</dbReference>
<feature type="transmembrane region" description="Helical" evidence="8">
    <location>
        <begin position="129"/>
        <end position="150"/>
    </location>
</feature>
<dbReference type="PANTHER" id="PTHR30445:SF3">
    <property type="entry name" value="TRANSPORT PROTEIN YIDE-RELATED"/>
    <property type="match status" value="1"/>
</dbReference>
<feature type="transmembrane region" description="Helical" evidence="8">
    <location>
        <begin position="328"/>
        <end position="348"/>
    </location>
</feature>
<evidence type="ECO:0000256" key="7">
    <source>
        <dbReference type="ARBA" id="ARBA00023136"/>
    </source>
</evidence>
<name>A0A1X1QZJ2_MYCFA</name>
<keyword evidence="5 8" id="KW-0812">Transmembrane</keyword>
<evidence type="ECO:0000313" key="11">
    <source>
        <dbReference type="Proteomes" id="UP000193484"/>
    </source>
</evidence>
<feature type="transmembrane region" description="Helical" evidence="8">
    <location>
        <begin position="483"/>
        <end position="504"/>
    </location>
</feature>
<feature type="transmembrane region" description="Helical" evidence="8">
    <location>
        <begin position="424"/>
        <end position="443"/>
    </location>
</feature>
<dbReference type="InterPro" id="IPR036721">
    <property type="entry name" value="RCK_C_sf"/>
</dbReference>
<dbReference type="GO" id="GO:0008324">
    <property type="term" value="F:monoatomic cation transmembrane transporter activity"/>
    <property type="evidence" value="ECO:0007669"/>
    <property type="project" value="InterPro"/>
</dbReference>
<dbReference type="PANTHER" id="PTHR30445">
    <property type="entry name" value="K(+)_H(+) ANTIPORTER SUBUNIT KHTT"/>
    <property type="match status" value="1"/>
</dbReference>
<dbReference type="EMBL" id="LQOJ01000073">
    <property type="protein sequence ID" value="ORU96776.1"/>
    <property type="molecule type" value="Genomic_DNA"/>
</dbReference>
<dbReference type="Proteomes" id="UP000193484">
    <property type="component" value="Unassembled WGS sequence"/>
</dbReference>
<feature type="transmembrane region" description="Helical" evidence="8">
    <location>
        <begin position="75"/>
        <end position="97"/>
    </location>
</feature>
<evidence type="ECO:0000259" key="9">
    <source>
        <dbReference type="PROSITE" id="PS51202"/>
    </source>
</evidence>
<dbReference type="STRING" id="1793.AWC04_18730"/>
<evidence type="ECO:0000256" key="3">
    <source>
        <dbReference type="ARBA" id="ARBA00022448"/>
    </source>
</evidence>
<feature type="transmembrane region" description="Helical" evidence="8">
    <location>
        <begin position="354"/>
        <end position="374"/>
    </location>
</feature>
<dbReference type="Pfam" id="PF02080">
    <property type="entry name" value="TrkA_C"/>
    <property type="match status" value="1"/>
</dbReference>
<gene>
    <name evidence="10" type="ORF">AWC04_18730</name>
</gene>
<dbReference type="GO" id="GO:0006813">
    <property type="term" value="P:potassium ion transport"/>
    <property type="evidence" value="ECO:0007669"/>
    <property type="project" value="InterPro"/>
</dbReference>
<evidence type="ECO:0000313" key="10">
    <source>
        <dbReference type="EMBL" id="ORU96776.1"/>
    </source>
</evidence>
<protein>
    <recommendedName>
        <fullName evidence="9">RCK C-terminal domain-containing protein</fullName>
    </recommendedName>
</protein>
<keyword evidence="7 8" id="KW-0472">Membrane</keyword>
<keyword evidence="4" id="KW-1003">Cell membrane</keyword>
<evidence type="ECO:0000256" key="4">
    <source>
        <dbReference type="ARBA" id="ARBA00022475"/>
    </source>
</evidence>
<accession>A0A1X1QZJ2</accession>
<evidence type="ECO:0000256" key="6">
    <source>
        <dbReference type="ARBA" id="ARBA00022989"/>
    </source>
</evidence>
<comment type="subcellular location">
    <subcellularLocation>
        <location evidence="1">Cell membrane</location>
        <topology evidence="1">Multi-pass membrane protein</topology>
    </subcellularLocation>
</comment>